<comment type="caution">
    <text evidence="11">The sequence shown here is derived from an EMBL/GenBank/DDBJ whole genome shotgun (WGS) entry which is preliminary data.</text>
</comment>
<dbReference type="PANTHER" id="PTHR38779">
    <property type="entry name" value="TYPE II SECRETION SYSTEM PROTEIN I-RELATED"/>
    <property type="match status" value="1"/>
</dbReference>
<keyword evidence="3" id="KW-1003">Cell membrane</keyword>
<dbReference type="InterPro" id="IPR045584">
    <property type="entry name" value="Pilin-like"/>
</dbReference>
<dbReference type="EMBL" id="JBHSAB010000001">
    <property type="protein sequence ID" value="MFC3907604.1"/>
    <property type="molecule type" value="Genomic_DNA"/>
</dbReference>
<evidence type="ECO:0000256" key="1">
    <source>
        <dbReference type="ARBA" id="ARBA00004377"/>
    </source>
</evidence>
<comment type="subunit">
    <text evidence="9">Type II secretion is composed of four main components: the outer membrane complex, the inner membrane complex, the cytoplasmic secretion ATPase and the periplasm-spanning pseudopilus.</text>
</comment>
<dbReference type="InterPro" id="IPR012902">
    <property type="entry name" value="N_methyl_site"/>
</dbReference>
<keyword evidence="8 9" id="KW-0472">Membrane</keyword>
<protein>
    <recommendedName>
        <fullName evidence="9">Type II secretion system protein I</fullName>
        <shortName evidence="9">T2SS minor pseudopilin I</shortName>
    </recommendedName>
</protein>
<evidence type="ECO:0000256" key="4">
    <source>
        <dbReference type="ARBA" id="ARBA00022481"/>
    </source>
</evidence>
<evidence type="ECO:0000256" key="2">
    <source>
        <dbReference type="ARBA" id="ARBA00008358"/>
    </source>
</evidence>
<evidence type="ECO:0000256" key="5">
    <source>
        <dbReference type="ARBA" id="ARBA00022519"/>
    </source>
</evidence>
<sequence length="126" mass="14025">MNKKHVSDRGFTLIEVLLALVIIAIALTALMKATTEDVALTQRLKEKTLSHWVAAQGVSMIQLGLLPMAANQEASQVTRIAGQRWYWRAKISTTALAHVDQITITVSKNETGPFIDPLIAYKFRHE</sequence>
<organism evidence="11 12">
    <name type="scientific">Legionella dresdenensis</name>
    <dbReference type="NCBI Taxonomy" id="450200"/>
    <lineage>
        <taxon>Bacteria</taxon>
        <taxon>Pseudomonadati</taxon>
        <taxon>Pseudomonadota</taxon>
        <taxon>Gammaproteobacteria</taxon>
        <taxon>Legionellales</taxon>
        <taxon>Legionellaceae</taxon>
        <taxon>Legionella</taxon>
    </lineage>
</organism>
<keyword evidence="5 9" id="KW-0997">Cell inner membrane</keyword>
<name>A0ABV8CBQ0_9GAMM</name>
<dbReference type="PROSITE" id="PS00409">
    <property type="entry name" value="PROKAR_NTER_METHYL"/>
    <property type="match status" value="1"/>
</dbReference>
<dbReference type="PANTHER" id="PTHR38779:SF2">
    <property type="entry name" value="TYPE II SECRETION SYSTEM PROTEIN I-RELATED"/>
    <property type="match status" value="1"/>
</dbReference>
<comment type="similarity">
    <text evidence="2 9">Belongs to the GSP I family.</text>
</comment>
<dbReference type="InterPro" id="IPR010052">
    <property type="entry name" value="T2SS_protein-GspI"/>
</dbReference>
<keyword evidence="12" id="KW-1185">Reference proteome</keyword>
<evidence type="ECO:0000256" key="9">
    <source>
        <dbReference type="RuleBase" id="RU368030"/>
    </source>
</evidence>
<dbReference type="Proteomes" id="UP001595758">
    <property type="component" value="Unassembled WGS sequence"/>
</dbReference>
<evidence type="ECO:0000313" key="12">
    <source>
        <dbReference type="Proteomes" id="UP001595758"/>
    </source>
</evidence>
<reference evidence="12" key="1">
    <citation type="journal article" date="2019" name="Int. J. Syst. Evol. Microbiol.">
        <title>The Global Catalogue of Microorganisms (GCM) 10K type strain sequencing project: providing services to taxonomists for standard genome sequencing and annotation.</title>
        <authorList>
            <consortium name="The Broad Institute Genomics Platform"/>
            <consortium name="The Broad Institute Genome Sequencing Center for Infectious Disease"/>
            <person name="Wu L."/>
            <person name="Ma J."/>
        </authorList>
    </citation>
    <scope>NUCLEOTIDE SEQUENCE [LARGE SCALE GENOMIC DNA]</scope>
    <source>
        <strain evidence="12">CCUG 59858</strain>
    </source>
</reference>
<keyword evidence="7 9" id="KW-1133">Transmembrane helix</keyword>
<keyword evidence="4 9" id="KW-0488">Methylation</keyword>
<comment type="function">
    <text evidence="9">Component of the type II secretion system required for the energy-dependent secretion of extracellular factors such as proteases and toxins from the periplasm.</text>
</comment>
<dbReference type="SUPFAM" id="SSF54523">
    <property type="entry name" value="Pili subunits"/>
    <property type="match status" value="1"/>
</dbReference>
<evidence type="ECO:0000256" key="8">
    <source>
        <dbReference type="ARBA" id="ARBA00023136"/>
    </source>
</evidence>
<gene>
    <name evidence="11" type="primary">gspI</name>
    <name evidence="11" type="ORF">ACFORL_00740</name>
</gene>
<dbReference type="Pfam" id="PF07963">
    <property type="entry name" value="N_methyl"/>
    <property type="match status" value="1"/>
</dbReference>
<accession>A0ABV8CBQ0</accession>
<evidence type="ECO:0000256" key="7">
    <source>
        <dbReference type="ARBA" id="ARBA00022989"/>
    </source>
</evidence>
<proteinExistence type="inferred from homology"/>
<dbReference type="RefSeq" id="WP_382340120.1">
    <property type="nucleotide sequence ID" value="NZ_JBHSAB010000001.1"/>
</dbReference>
<evidence type="ECO:0000256" key="3">
    <source>
        <dbReference type="ARBA" id="ARBA00022475"/>
    </source>
</evidence>
<feature type="domain" description="Type II secretion system protein GspI C-terminal" evidence="10">
    <location>
        <begin position="44"/>
        <end position="110"/>
    </location>
</feature>
<feature type="transmembrane region" description="Helical" evidence="9">
    <location>
        <begin position="12"/>
        <end position="31"/>
    </location>
</feature>
<comment type="PTM">
    <text evidence="9">Cleaved by prepilin peptidase.</text>
</comment>
<dbReference type="Pfam" id="PF02501">
    <property type="entry name" value="T2SSI"/>
    <property type="match status" value="1"/>
</dbReference>
<evidence type="ECO:0000313" key="11">
    <source>
        <dbReference type="EMBL" id="MFC3907604.1"/>
    </source>
</evidence>
<dbReference type="InterPro" id="IPR003413">
    <property type="entry name" value="T2SS_GspI_C"/>
</dbReference>
<evidence type="ECO:0000256" key="6">
    <source>
        <dbReference type="ARBA" id="ARBA00022692"/>
    </source>
</evidence>
<dbReference type="NCBIfam" id="TIGR02532">
    <property type="entry name" value="IV_pilin_GFxxxE"/>
    <property type="match status" value="1"/>
</dbReference>
<dbReference type="NCBIfam" id="TIGR01707">
    <property type="entry name" value="gspI"/>
    <property type="match status" value="1"/>
</dbReference>
<keyword evidence="6 9" id="KW-0812">Transmembrane</keyword>
<comment type="subcellular location">
    <subcellularLocation>
        <location evidence="1 9">Cell inner membrane</location>
        <topology evidence="1 9">Single-pass membrane protein</topology>
    </subcellularLocation>
</comment>
<evidence type="ECO:0000259" key="10">
    <source>
        <dbReference type="Pfam" id="PF02501"/>
    </source>
</evidence>
<dbReference type="Gene3D" id="3.30.1300.30">
    <property type="entry name" value="GSPII I/J protein-like"/>
    <property type="match status" value="1"/>
</dbReference>